<evidence type="ECO:0000256" key="3">
    <source>
        <dbReference type="ARBA" id="ARBA00022741"/>
    </source>
</evidence>
<dbReference type="Pfam" id="PF02875">
    <property type="entry name" value="Mur_ligase_C"/>
    <property type="match status" value="1"/>
</dbReference>
<evidence type="ECO:0000259" key="10">
    <source>
        <dbReference type="Pfam" id="PF02875"/>
    </source>
</evidence>
<dbReference type="GO" id="GO:0051301">
    <property type="term" value="P:cell division"/>
    <property type="evidence" value="ECO:0007669"/>
    <property type="project" value="UniProtKB-KW"/>
</dbReference>
<evidence type="ECO:0000313" key="13">
    <source>
        <dbReference type="Proteomes" id="UP000824044"/>
    </source>
</evidence>
<evidence type="ECO:0000259" key="9">
    <source>
        <dbReference type="Pfam" id="PF01225"/>
    </source>
</evidence>
<keyword evidence="7" id="KW-0131">Cell cycle</keyword>
<evidence type="ECO:0000256" key="5">
    <source>
        <dbReference type="ARBA" id="ARBA00022960"/>
    </source>
</evidence>
<evidence type="ECO:0000256" key="4">
    <source>
        <dbReference type="ARBA" id="ARBA00022840"/>
    </source>
</evidence>
<reference evidence="12" key="1">
    <citation type="journal article" date="2021" name="PeerJ">
        <title>Extensive microbial diversity within the chicken gut microbiome revealed by metagenomics and culture.</title>
        <authorList>
            <person name="Gilroy R."/>
            <person name="Ravi A."/>
            <person name="Getino M."/>
            <person name="Pursley I."/>
            <person name="Horton D.L."/>
            <person name="Alikhan N.F."/>
            <person name="Baker D."/>
            <person name="Gharbi K."/>
            <person name="Hall N."/>
            <person name="Watson M."/>
            <person name="Adriaenssens E.M."/>
            <person name="Foster-Nyarko E."/>
            <person name="Jarju S."/>
            <person name="Secka A."/>
            <person name="Antonio M."/>
            <person name="Oren A."/>
            <person name="Chaudhuri R.R."/>
            <person name="La Ragione R."/>
            <person name="Hildebrand F."/>
            <person name="Pallen M.J."/>
        </authorList>
    </citation>
    <scope>NUCLEOTIDE SEQUENCE</scope>
    <source>
        <strain evidence="12">CHK33-5263</strain>
    </source>
</reference>
<evidence type="ECO:0000256" key="2">
    <source>
        <dbReference type="ARBA" id="ARBA00022618"/>
    </source>
</evidence>
<dbReference type="InterPro" id="IPR036615">
    <property type="entry name" value="Mur_ligase_C_dom_sf"/>
</dbReference>
<keyword evidence="1 12" id="KW-0436">Ligase</keyword>
<dbReference type="PANTHER" id="PTHR43445">
    <property type="entry name" value="UDP-N-ACETYLMURAMATE--L-ALANINE LIGASE-RELATED"/>
    <property type="match status" value="1"/>
</dbReference>
<keyword evidence="4" id="KW-0067">ATP-binding</keyword>
<dbReference type="InterPro" id="IPR050061">
    <property type="entry name" value="MurCDEF_pg_biosynth"/>
</dbReference>
<dbReference type="Gene3D" id="3.40.50.720">
    <property type="entry name" value="NAD(P)-binding Rossmann-like Domain"/>
    <property type="match status" value="1"/>
</dbReference>
<dbReference type="GO" id="GO:0016881">
    <property type="term" value="F:acid-amino acid ligase activity"/>
    <property type="evidence" value="ECO:0007669"/>
    <property type="project" value="InterPro"/>
</dbReference>
<gene>
    <name evidence="12" type="ORF">H9812_00355</name>
</gene>
<dbReference type="EMBL" id="DXBS01000006">
    <property type="protein sequence ID" value="HIZ23917.1"/>
    <property type="molecule type" value="Genomic_DNA"/>
</dbReference>
<organism evidence="12 13">
    <name type="scientific">Candidatus Gallimonas intestinigallinarum</name>
    <dbReference type="NCBI Taxonomy" id="2838604"/>
    <lineage>
        <taxon>Bacteria</taxon>
        <taxon>Bacillati</taxon>
        <taxon>Bacillota</taxon>
        <taxon>Clostridia</taxon>
        <taxon>Candidatus Gallimonas</taxon>
    </lineage>
</organism>
<proteinExistence type="predicted"/>
<dbReference type="Proteomes" id="UP000824044">
    <property type="component" value="Unassembled WGS sequence"/>
</dbReference>
<evidence type="ECO:0000256" key="6">
    <source>
        <dbReference type="ARBA" id="ARBA00022984"/>
    </source>
</evidence>
<protein>
    <submittedName>
        <fullName evidence="12">UDP-N-acetylmuramate--L-alanine ligase</fullName>
    </submittedName>
</protein>
<keyword evidence="6" id="KW-0573">Peptidoglycan synthesis</keyword>
<dbReference type="GO" id="GO:0008360">
    <property type="term" value="P:regulation of cell shape"/>
    <property type="evidence" value="ECO:0007669"/>
    <property type="project" value="UniProtKB-KW"/>
</dbReference>
<dbReference type="GO" id="GO:0005524">
    <property type="term" value="F:ATP binding"/>
    <property type="evidence" value="ECO:0007669"/>
    <property type="project" value="UniProtKB-KW"/>
</dbReference>
<dbReference type="InterPro" id="IPR000713">
    <property type="entry name" value="Mur_ligase_N"/>
</dbReference>
<evidence type="ECO:0000256" key="7">
    <source>
        <dbReference type="ARBA" id="ARBA00023306"/>
    </source>
</evidence>
<dbReference type="PANTHER" id="PTHR43445:SF3">
    <property type="entry name" value="UDP-N-ACETYLMURAMATE--L-ALANINE LIGASE"/>
    <property type="match status" value="1"/>
</dbReference>
<dbReference type="AlphaFoldDB" id="A0A9D2DVD1"/>
<keyword evidence="5" id="KW-0133">Cell shape</keyword>
<dbReference type="SUPFAM" id="SSF53244">
    <property type="entry name" value="MurD-like peptide ligases, peptide-binding domain"/>
    <property type="match status" value="1"/>
</dbReference>
<keyword evidence="8" id="KW-0961">Cell wall biogenesis/degradation</keyword>
<dbReference type="SUPFAM" id="SSF51984">
    <property type="entry name" value="MurCD N-terminal domain"/>
    <property type="match status" value="1"/>
</dbReference>
<dbReference type="Pfam" id="PF01225">
    <property type="entry name" value="Mur_ligase"/>
    <property type="match status" value="1"/>
</dbReference>
<dbReference type="Gene3D" id="3.90.190.20">
    <property type="entry name" value="Mur ligase, C-terminal domain"/>
    <property type="match status" value="1"/>
</dbReference>
<evidence type="ECO:0000256" key="1">
    <source>
        <dbReference type="ARBA" id="ARBA00022598"/>
    </source>
</evidence>
<accession>A0A9D2DVD1</accession>
<dbReference type="Gene3D" id="3.40.1190.10">
    <property type="entry name" value="Mur-like, catalytic domain"/>
    <property type="match status" value="1"/>
</dbReference>
<dbReference type="InterPro" id="IPR013221">
    <property type="entry name" value="Mur_ligase_cen"/>
</dbReference>
<dbReference type="GO" id="GO:0071555">
    <property type="term" value="P:cell wall organization"/>
    <property type="evidence" value="ECO:0007669"/>
    <property type="project" value="UniProtKB-KW"/>
</dbReference>
<evidence type="ECO:0000313" key="12">
    <source>
        <dbReference type="EMBL" id="HIZ23917.1"/>
    </source>
</evidence>
<feature type="domain" description="Mur ligase C-terminal" evidence="10">
    <location>
        <begin position="303"/>
        <end position="428"/>
    </location>
</feature>
<evidence type="ECO:0000259" key="11">
    <source>
        <dbReference type="Pfam" id="PF08245"/>
    </source>
</evidence>
<dbReference type="Pfam" id="PF08245">
    <property type="entry name" value="Mur_ligase_M"/>
    <property type="match status" value="1"/>
</dbReference>
<comment type="caution">
    <text evidence="12">The sequence shown here is derived from an EMBL/GenBank/DDBJ whole genome shotgun (WGS) entry which is preliminary data.</text>
</comment>
<keyword evidence="2" id="KW-0132">Cell division</keyword>
<feature type="domain" description="Mur ligase central" evidence="11">
    <location>
        <begin position="112"/>
        <end position="281"/>
    </location>
</feature>
<name>A0A9D2DVD1_9FIRM</name>
<keyword evidence="3" id="KW-0547">Nucleotide-binding</keyword>
<sequence length="451" mass="49828">MFSFLKDAPGGVYFVGIGGVSMSALAQILHDHAIKVCGCDARESEFTRKLRALGIPVVIGTEEIEQDVVVYTEAVDRHAAMLERAAQAGKRLYSRAEFLGKLAEEYPHVLSVAGCHGKTSATAMLAHVLFCARLSCTCHIGGEDTAFGNYKSTGEEYFVTEACEFKRSFLALRSEIAVILNTDLDHTDCYKSREELLETYRRFAEQARLVVVNADDGEAQKIPHALSFGLYAGDVRAERLCPDQERYSFMISERGMHVVRVSLQTVGKIQIYNALAAYCAARLCGISPRAIADGLEEFRGVRRRFERAGTLRGVPVIFDYAHHPTEIAAALATAEGICRGTVRVIFQPHTYTRTRDLMGEFVRVLRRAEDPIIYRTYAAREVFDFDGSAVALVSRVPEAIYCQSPEDLSRRISLLVQPDDLILVLGAGDIDGIVRSMLDQTSTGTPFCSQA</sequence>
<dbReference type="InterPro" id="IPR004101">
    <property type="entry name" value="Mur_ligase_C"/>
</dbReference>
<dbReference type="SUPFAM" id="SSF53623">
    <property type="entry name" value="MurD-like peptide ligases, catalytic domain"/>
    <property type="match status" value="1"/>
</dbReference>
<dbReference type="GO" id="GO:0009252">
    <property type="term" value="P:peptidoglycan biosynthetic process"/>
    <property type="evidence" value="ECO:0007669"/>
    <property type="project" value="UniProtKB-KW"/>
</dbReference>
<dbReference type="InterPro" id="IPR036565">
    <property type="entry name" value="Mur-like_cat_sf"/>
</dbReference>
<feature type="domain" description="Mur ligase N-terminal catalytic" evidence="9">
    <location>
        <begin position="12"/>
        <end position="106"/>
    </location>
</feature>
<evidence type="ECO:0000256" key="8">
    <source>
        <dbReference type="ARBA" id="ARBA00023316"/>
    </source>
</evidence>
<reference evidence="12" key="2">
    <citation type="submission" date="2021-04" db="EMBL/GenBank/DDBJ databases">
        <authorList>
            <person name="Gilroy R."/>
        </authorList>
    </citation>
    <scope>NUCLEOTIDE SEQUENCE</scope>
    <source>
        <strain evidence="12">CHK33-5263</strain>
    </source>
</reference>